<dbReference type="InterPro" id="IPR003228">
    <property type="entry name" value="TFIID_TAF12_dom"/>
</dbReference>
<dbReference type="GO" id="GO:0000124">
    <property type="term" value="C:SAGA complex"/>
    <property type="evidence" value="ECO:0007669"/>
    <property type="project" value="InterPro"/>
</dbReference>
<dbReference type="CDD" id="cd07981">
    <property type="entry name" value="HFD_TAF12"/>
    <property type="match status" value="1"/>
</dbReference>
<dbReference type="GO" id="GO:0005669">
    <property type="term" value="C:transcription factor TFIID complex"/>
    <property type="evidence" value="ECO:0007669"/>
    <property type="project" value="InterPro"/>
</dbReference>
<feature type="region of interest" description="Disordered" evidence="6">
    <location>
        <begin position="138"/>
        <end position="162"/>
    </location>
</feature>
<evidence type="ECO:0000256" key="6">
    <source>
        <dbReference type="SAM" id="MobiDB-lite"/>
    </source>
</evidence>
<dbReference type="GO" id="GO:0046982">
    <property type="term" value="F:protein heterodimerization activity"/>
    <property type="evidence" value="ECO:0007669"/>
    <property type="project" value="InterPro"/>
</dbReference>
<gene>
    <name evidence="8" type="ORF">GPECTOR_13g737</name>
</gene>
<feature type="domain" description="Transcription initiation factor TFIID subunit 12" evidence="7">
    <location>
        <begin position="178"/>
        <end position="231"/>
    </location>
</feature>
<evidence type="ECO:0000256" key="2">
    <source>
        <dbReference type="ARBA" id="ARBA00007530"/>
    </source>
</evidence>
<feature type="compositionally biased region" description="Low complexity" evidence="6">
    <location>
        <begin position="12"/>
        <end position="26"/>
    </location>
</feature>
<feature type="region of interest" description="Disordered" evidence="6">
    <location>
        <begin position="1"/>
        <end position="81"/>
    </location>
</feature>
<feature type="compositionally biased region" description="Gly residues" evidence="6">
    <location>
        <begin position="310"/>
        <end position="319"/>
    </location>
</feature>
<feature type="compositionally biased region" description="Gly residues" evidence="6">
    <location>
        <begin position="276"/>
        <end position="299"/>
    </location>
</feature>
<dbReference type="AlphaFoldDB" id="A0A150GPJ2"/>
<dbReference type="PANTHER" id="PTHR12264:SF21">
    <property type="entry name" value="TRANSCRIPTION INITIATION FACTOR TFIID SUBUNIT 12"/>
    <property type="match status" value="1"/>
</dbReference>
<dbReference type="Proteomes" id="UP000075714">
    <property type="component" value="Unassembled WGS sequence"/>
</dbReference>
<evidence type="ECO:0000259" key="7">
    <source>
        <dbReference type="Pfam" id="PF03847"/>
    </source>
</evidence>
<feature type="compositionally biased region" description="Low complexity" evidence="6">
    <location>
        <begin position="138"/>
        <end position="151"/>
    </location>
</feature>
<name>A0A150GPJ2_GONPE</name>
<dbReference type="STRING" id="33097.A0A150GPJ2"/>
<comment type="similarity">
    <text evidence="2">Belongs to the TAF12 family.</text>
</comment>
<feature type="region of interest" description="Disordered" evidence="6">
    <location>
        <begin position="274"/>
        <end position="319"/>
    </location>
</feature>
<evidence type="ECO:0000256" key="4">
    <source>
        <dbReference type="ARBA" id="ARBA00023163"/>
    </source>
</evidence>
<keyword evidence="5" id="KW-0539">Nucleus</keyword>
<dbReference type="EMBL" id="LSYV01000014">
    <property type="protein sequence ID" value="KXZ51250.1"/>
    <property type="molecule type" value="Genomic_DNA"/>
</dbReference>
<dbReference type="PANTHER" id="PTHR12264">
    <property type="entry name" value="TRANSCRIPTION INITIATION FACTOR TFIID SUBUNIT 12"/>
    <property type="match status" value="1"/>
</dbReference>
<dbReference type="GO" id="GO:0051123">
    <property type="term" value="P:RNA polymerase II preinitiation complex assembly"/>
    <property type="evidence" value="ECO:0007669"/>
    <property type="project" value="TreeGrafter"/>
</dbReference>
<dbReference type="GO" id="GO:0003677">
    <property type="term" value="F:DNA binding"/>
    <property type="evidence" value="ECO:0007669"/>
    <property type="project" value="TreeGrafter"/>
</dbReference>
<dbReference type="GO" id="GO:0017025">
    <property type="term" value="F:TBP-class protein binding"/>
    <property type="evidence" value="ECO:0007669"/>
    <property type="project" value="TreeGrafter"/>
</dbReference>
<keyword evidence="4" id="KW-0804">Transcription</keyword>
<comment type="subcellular location">
    <subcellularLocation>
        <location evidence="1">Nucleus</location>
    </subcellularLocation>
</comment>
<evidence type="ECO:0000313" key="9">
    <source>
        <dbReference type="Proteomes" id="UP000075714"/>
    </source>
</evidence>
<protein>
    <recommendedName>
        <fullName evidence="7">Transcription initiation factor TFIID subunit 12 domain-containing protein</fullName>
    </recommendedName>
</protein>
<sequence length="319" mass="32441">MNPGMAPPGPQQLPGMPGVNVGMMPGHAPGYNQGLAQPRPQAGMKRPNDHSDDDGGAKRQRADGEAIVRPPSAGPGPGPDLTAAAALMPAAAAAVAAAAAGAAGGGVRPPVNPLAIIQAQMIQQAQAAHAAQQAQQAAAARAQRARQAQQAEDADDAHKVLPRRGIRMAMRAAGMEQDYKVDPATENALLEFYYEWIGNAIAMGCEVAKRRKSNVLKARDIALHLERSWNLYVPGFSGEILRPYRRPSASEAHRQRQGAVRRTAAELDRELQQQYGSGGGASGAGGGAAAGGSGGGGGSAQHQIHSPGAAGAGAAGGGV</sequence>
<evidence type="ECO:0000256" key="5">
    <source>
        <dbReference type="ARBA" id="ARBA00023242"/>
    </source>
</evidence>
<feature type="compositionally biased region" description="Basic and acidic residues" evidence="6">
    <location>
        <begin position="46"/>
        <end position="66"/>
    </location>
</feature>
<dbReference type="OrthoDB" id="2193432at2759"/>
<feature type="compositionally biased region" description="Pro residues" evidence="6">
    <location>
        <begin position="1"/>
        <end position="11"/>
    </location>
</feature>
<evidence type="ECO:0000313" key="8">
    <source>
        <dbReference type="EMBL" id="KXZ51250.1"/>
    </source>
</evidence>
<evidence type="ECO:0000256" key="3">
    <source>
        <dbReference type="ARBA" id="ARBA00023015"/>
    </source>
</evidence>
<dbReference type="InterPro" id="IPR009072">
    <property type="entry name" value="Histone-fold"/>
</dbReference>
<evidence type="ECO:0000256" key="1">
    <source>
        <dbReference type="ARBA" id="ARBA00004123"/>
    </source>
</evidence>
<dbReference type="Gene3D" id="1.10.20.10">
    <property type="entry name" value="Histone, subunit A"/>
    <property type="match status" value="1"/>
</dbReference>
<accession>A0A150GPJ2</accession>
<dbReference type="SUPFAM" id="SSF47113">
    <property type="entry name" value="Histone-fold"/>
    <property type="match status" value="1"/>
</dbReference>
<organism evidence="8 9">
    <name type="scientific">Gonium pectorale</name>
    <name type="common">Green alga</name>
    <dbReference type="NCBI Taxonomy" id="33097"/>
    <lineage>
        <taxon>Eukaryota</taxon>
        <taxon>Viridiplantae</taxon>
        <taxon>Chlorophyta</taxon>
        <taxon>core chlorophytes</taxon>
        <taxon>Chlorophyceae</taxon>
        <taxon>CS clade</taxon>
        <taxon>Chlamydomonadales</taxon>
        <taxon>Volvocaceae</taxon>
        <taxon>Gonium</taxon>
    </lineage>
</organism>
<keyword evidence="3" id="KW-0805">Transcription regulation</keyword>
<comment type="caution">
    <text evidence="8">The sequence shown here is derived from an EMBL/GenBank/DDBJ whole genome shotgun (WGS) entry which is preliminary data.</text>
</comment>
<reference evidence="9" key="1">
    <citation type="journal article" date="2016" name="Nat. Commun.">
        <title>The Gonium pectorale genome demonstrates co-option of cell cycle regulation during the evolution of multicellularity.</title>
        <authorList>
            <person name="Hanschen E.R."/>
            <person name="Marriage T.N."/>
            <person name="Ferris P.J."/>
            <person name="Hamaji T."/>
            <person name="Toyoda A."/>
            <person name="Fujiyama A."/>
            <person name="Neme R."/>
            <person name="Noguchi H."/>
            <person name="Minakuchi Y."/>
            <person name="Suzuki M."/>
            <person name="Kawai-Toyooka H."/>
            <person name="Smith D.R."/>
            <person name="Sparks H."/>
            <person name="Anderson J."/>
            <person name="Bakaric R."/>
            <person name="Luria V."/>
            <person name="Karger A."/>
            <person name="Kirschner M.W."/>
            <person name="Durand P.M."/>
            <person name="Michod R.E."/>
            <person name="Nozaki H."/>
            <person name="Olson B.J."/>
        </authorList>
    </citation>
    <scope>NUCLEOTIDE SEQUENCE [LARGE SCALE GENOMIC DNA]</scope>
    <source>
        <strain evidence="9">NIES-2863</strain>
    </source>
</reference>
<dbReference type="InterPro" id="IPR037794">
    <property type="entry name" value="TAF12"/>
</dbReference>
<keyword evidence="9" id="KW-1185">Reference proteome</keyword>
<dbReference type="Pfam" id="PF03847">
    <property type="entry name" value="TFIID_20kDa"/>
    <property type="match status" value="1"/>
</dbReference>
<proteinExistence type="inferred from homology"/>